<evidence type="ECO:0000313" key="1">
    <source>
        <dbReference type="EMBL" id="TDP83889.1"/>
    </source>
</evidence>
<organism evidence="1 2">
    <name type="scientific">Halanaerobium saccharolyticum</name>
    <dbReference type="NCBI Taxonomy" id="43595"/>
    <lineage>
        <taxon>Bacteria</taxon>
        <taxon>Bacillati</taxon>
        <taxon>Bacillota</taxon>
        <taxon>Clostridia</taxon>
        <taxon>Halanaerobiales</taxon>
        <taxon>Halanaerobiaceae</taxon>
        <taxon>Halanaerobium</taxon>
    </lineage>
</organism>
<name>A0A4R6RCP6_9FIRM</name>
<evidence type="ECO:0000313" key="2">
    <source>
        <dbReference type="Proteomes" id="UP000295176"/>
    </source>
</evidence>
<dbReference type="RefSeq" id="WP_133531282.1">
    <property type="nucleotide sequence ID" value="NZ_SNXX01000043.1"/>
</dbReference>
<proteinExistence type="predicted"/>
<comment type="caution">
    <text evidence="1">The sequence shown here is derived from an EMBL/GenBank/DDBJ whole genome shotgun (WGS) entry which is preliminary data.</text>
</comment>
<accession>A0A4R6RCP6</accession>
<protein>
    <submittedName>
        <fullName evidence="1">Uncharacterized protein</fullName>
    </submittedName>
</protein>
<gene>
    <name evidence="1" type="ORF">C7957_14314</name>
</gene>
<sequence>MSIDRVDSETIRPDNFRDINNLKELIELRIEASLDKLIEKDKHLVDTKTNERSLTHRLGMYLQNLFEYWDVDCEYNRDGNKPKRINWDIEPEEIESTDTQGKTVYPDIIIHQRGKQSTINLAVIEVKKTDNFSRSEVIKDIKKLIEYKNSHLNYEFACFIKINVSEEKNEKPYNFYPVETGNSTNEIFSEICNQDS</sequence>
<dbReference type="Proteomes" id="UP000295176">
    <property type="component" value="Unassembled WGS sequence"/>
</dbReference>
<dbReference type="AlphaFoldDB" id="A0A4R6RCP6"/>
<dbReference type="EMBL" id="SNXX01000043">
    <property type="protein sequence ID" value="TDP83889.1"/>
    <property type="molecule type" value="Genomic_DNA"/>
</dbReference>
<reference evidence="1 2" key="1">
    <citation type="submission" date="2019-03" db="EMBL/GenBank/DDBJ databases">
        <title>Subsurface microbial communities from deep shales in Ohio and West Virginia, USA.</title>
        <authorList>
            <person name="Wrighton K."/>
        </authorList>
    </citation>
    <scope>NUCLEOTIDE SEQUENCE [LARGE SCALE GENOMIC DNA]</scope>
    <source>
        <strain evidence="1 2">MSL 7</strain>
    </source>
</reference>